<evidence type="ECO:0000259" key="2">
    <source>
        <dbReference type="PROSITE" id="PS50112"/>
    </source>
</evidence>
<organism evidence="4 5">
    <name type="scientific">Parageobacillus toebii</name>
    <dbReference type="NCBI Taxonomy" id="153151"/>
    <lineage>
        <taxon>Bacteria</taxon>
        <taxon>Bacillati</taxon>
        <taxon>Bacillota</taxon>
        <taxon>Bacilli</taxon>
        <taxon>Bacillales</taxon>
        <taxon>Anoxybacillaceae</taxon>
        <taxon>Parageobacillus</taxon>
    </lineage>
</organism>
<feature type="domain" description="PAS" evidence="2">
    <location>
        <begin position="157"/>
        <end position="190"/>
    </location>
</feature>
<dbReference type="InterPro" id="IPR013655">
    <property type="entry name" value="PAS_fold_3"/>
</dbReference>
<evidence type="ECO:0000313" key="5">
    <source>
        <dbReference type="Proteomes" id="UP000075324"/>
    </source>
</evidence>
<dbReference type="Proteomes" id="UP000075324">
    <property type="component" value="Unassembled WGS sequence"/>
</dbReference>
<dbReference type="CDD" id="cd00130">
    <property type="entry name" value="PAS"/>
    <property type="match status" value="2"/>
</dbReference>
<dbReference type="NCBIfam" id="TIGR00229">
    <property type="entry name" value="sensory_box"/>
    <property type="match status" value="2"/>
</dbReference>
<dbReference type="InterPro" id="IPR000014">
    <property type="entry name" value="PAS"/>
</dbReference>
<dbReference type="SMART" id="SM00331">
    <property type="entry name" value="PP2C_SIG"/>
    <property type="match status" value="1"/>
</dbReference>
<dbReference type="EMBL" id="LQYW01000188">
    <property type="protein sequence ID" value="KYD21560.1"/>
    <property type="molecule type" value="Genomic_DNA"/>
</dbReference>
<proteinExistence type="predicted"/>
<dbReference type="Gene3D" id="3.30.450.20">
    <property type="entry name" value="PAS domain"/>
    <property type="match status" value="2"/>
</dbReference>
<dbReference type="RefSeq" id="WP_062679322.1">
    <property type="nucleotide sequence ID" value="NZ_LQYW01000188.1"/>
</dbReference>
<dbReference type="SUPFAM" id="SSF81606">
    <property type="entry name" value="PP2C-like"/>
    <property type="match status" value="1"/>
</dbReference>
<dbReference type="Gene3D" id="3.60.40.10">
    <property type="entry name" value="PPM-type phosphatase domain"/>
    <property type="match status" value="1"/>
</dbReference>
<dbReference type="Pfam" id="PF07228">
    <property type="entry name" value="SpoIIE"/>
    <property type="match status" value="1"/>
</dbReference>
<dbReference type="InterPro" id="IPR036457">
    <property type="entry name" value="PPM-type-like_dom_sf"/>
</dbReference>
<dbReference type="SMART" id="SM00091">
    <property type="entry name" value="PAS"/>
    <property type="match status" value="2"/>
</dbReference>
<dbReference type="SMART" id="SM00086">
    <property type="entry name" value="PAC"/>
    <property type="match status" value="2"/>
</dbReference>
<dbReference type="SUPFAM" id="SSF55785">
    <property type="entry name" value="PYP-like sensor domain (PAS domain)"/>
    <property type="match status" value="2"/>
</dbReference>
<feature type="domain" description="PAS" evidence="2">
    <location>
        <begin position="47"/>
        <end position="96"/>
    </location>
</feature>
<sequence length="509" mass="58462">MIHTHLQKIRKDKNVSLKELLELFDEWNTLCNKADQVYWLANLAERRVIFVSPSCEKIYGIQPEAFYQDVELWKKVIHPEDREKVEKKQSALWKGSCLEHEYRIIHQQDGTVRWVLDQTVPAFDENGKLVMLSGVITDITEIKKMNEKLLLAEKVCEHVQQAILITDENGVIQFINPAFTEITGYGSEAIGLSLDFLYSGYYNEHFYQTIKKTVAEKGQWRGSLRGRRKNGEVYAQQTMITAIHDKEGHLIFYLFLFSDMIKNEKTATSLKDDLKLAQEVQKRVLSKPLKTEAIDIYGMYVPSGELGGDMYAWYRIDSDRYGIFLMDVMGNGVAASLICMSVRSLLNGVIRKCIYPQEVFHELNKHMQLLYHEDGPMNTYYFTAVYAMVNTKEKFIEYASAGHPPGFLFHPNGLVEELDQGCAPIGLLSYLHVETGKLNYAPGATLVLYSDGVVEGAHGSVRTNIEMFREKLKPYIHLDNKNMIVHINKMFKEEYPFLDDISVVVAKLH</sequence>
<name>A0A150MAI2_9BACL</name>
<comment type="caution">
    <text evidence="4">The sequence shown here is derived from an EMBL/GenBank/DDBJ whole genome shotgun (WGS) entry which is preliminary data.</text>
</comment>
<dbReference type="PROSITE" id="PS50112">
    <property type="entry name" value="PAS"/>
    <property type="match status" value="2"/>
</dbReference>
<evidence type="ECO:0008006" key="6">
    <source>
        <dbReference type="Google" id="ProtNLM"/>
    </source>
</evidence>
<keyword evidence="1" id="KW-0378">Hydrolase</keyword>
<evidence type="ECO:0000259" key="3">
    <source>
        <dbReference type="PROSITE" id="PS50113"/>
    </source>
</evidence>
<reference evidence="4 5" key="1">
    <citation type="submission" date="2016-01" db="EMBL/GenBank/DDBJ databases">
        <title>Draft Genome Sequences of Seven Thermophilic Sporeformers Isolated from Foods.</title>
        <authorList>
            <person name="Berendsen E.M."/>
            <person name="Wells-Bennik M.H."/>
            <person name="Krawcyk A.O."/>
            <person name="De Jong A."/>
            <person name="Holsappel S."/>
            <person name="Eijlander R.T."/>
            <person name="Kuipers O.P."/>
        </authorList>
    </citation>
    <scope>NUCLEOTIDE SEQUENCE [LARGE SCALE GENOMIC DNA]</scope>
    <source>
        <strain evidence="4 5">B4110</strain>
    </source>
</reference>
<dbReference type="PANTHER" id="PTHR43156:SF14">
    <property type="entry name" value="PHOSPHOSERINE PHOSPHATASE RSBP"/>
    <property type="match status" value="1"/>
</dbReference>
<dbReference type="Pfam" id="PF08447">
    <property type="entry name" value="PAS_3"/>
    <property type="match status" value="1"/>
</dbReference>
<dbReference type="InterPro" id="IPR035965">
    <property type="entry name" value="PAS-like_dom_sf"/>
</dbReference>
<protein>
    <recommendedName>
        <fullName evidence="6">Serine phosphatase RsbU, regulator of sigma subunit</fullName>
    </recommendedName>
</protein>
<evidence type="ECO:0000313" key="4">
    <source>
        <dbReference type="EMBL" id="KYD21560.1"/>
    </source>
</evidence>
<dbReference type="GO" id="GO:0016791">
    <property type="term" value="F:phosphatase activity"/>
    <property type="evidence" value="ECO:0007669"/>
    <property type="project" value="TreeGrafter"/>
</dbReference>
<dbReference type="InterPro" id="IPR001610">
    <property type="entry name" value="PAC"/>
</dbReference>
<evidence type="ECO:0000256" key="1">
    <source>
        <dbReference type="ARBA" id="ARBA00022801"/>
    </source>
</evidence>
<dbReference type="PATRIC" id="fig|153151.4.peg.2423"/>
<accession>A0A150MAI2</accession>
<dbReference type="InterPro" id="IPR001932">
    <property type="entry name" value="PPM-type_phosphatase-like_dom"/>
</dbReference>
<dbReference type="Pfam" id="PF13426">
    <property type="entry name" value="PAS_9"/>
    <property type="match status" value="1"/>
</dbReference>
<dbReference type="InterPro" id="IPR052016">
    <property type="entry name" value="Bact_Sigma-Reg"/>
</dbReference>
<gene>
    <name evidence="4" type="ORF">B4110_0403</name>
</gene>
<dbReference type="AlphaFoldDB" id="A0A150MAI2"/>
<dbReference type="PANTHER" id="PTHR43156">
    <property type="entry name" value="STAGE II SPORULATION PROTEIN E-RELATED"/>
    <property type="match status" value="1"/>
</dbReference>
<dbReference type="PROSITE" id="PS50113">
    <property type="entry name" value="PAC"/>
    <property type="match status" value="1"/>
</dbReference>
<dbReference type="InterPro" id="IPR000700">
    <property type="entry name" value="PAS-assoc_C"/>
</dbReference>
<feature type="domain" description="PAC" evidence="3">
    <location>
        <begin position="98"/>
        <end position="151"/>
    </location>
</feature>